<dbReference type="InterPro" id="IPR015943">
    <property type="entry name" value="WD40/YVTN_repeat-like_dom_sf"/>
</dbReference>
<dbReference type="PROSITE" id="PS00678">
    <property type="entry name" value="WD_REPEATS_1"/>
    <property type="match status" value="1"/>
</dbReference>
<dbReference type="GO" id="GO:1990904">
    <property type="term" value="C:ribonucleoprotein complex"/>
    <property type="evidence" value="ECO:0007669"/>
    <property type="project" value="UniProtKB-KW"/>
</dbReference>
<dbReference type="PROSITE" id="PS50082">
    <property type="entry name" value="WD_REPEATS_2"/>
    <property type="match status" value="1"/>
</dbReference>
<name>A0A8S9LID1_BRACR</name>
<dbReference type="InterPro" id="IPR045223">
    <property type="entry name" value="RACK1-like"/>
</dbReference>
<evidence type="ECO:0000256" key="2">
    <source>
        <dbReference type="ARBA" id="ARBA00022574"/>
    </source>
</evidence>
<reference evidence="6" key="1">
    <citation type="submission" date="2019-12" db="EMBL/GenBank/DDBJ databases">
        <title>Genome sequencing and annotation of Brassica cretica.</title>
        <authorList>
            <person name="Studholme D.J."/>
            <person name="Sarris P.F."/>
        </authorList>
    </citation>
    <scope>NUCLEOTIDE SEQUENCE</scope>
    <source>
        <strain evidence="6">PFS-102/07</strain>
        <tissue evidence="6">Leaf</tissue>
    </source>
</reference>
<dbReference type="AlphaFoldDB" id="A0A8S9LID1"/>
<feature type="repeat" description="WD" evidence="5">
    <location>
        <begin position="114"/>
        <end position="145"/>
    </location>
</feature>
<gene>
    <name evidence="6" type="ORF">F2Q70_00027896</name>
</gene>
<accession>A0A8S9LID1</accession>
<organism evidence="6">
    <name type="scientific">Brassica cretica</name>
    <name type="common">Mustard</name>
    <dbReference type="NCBI Taxonomy" id="69181"/>
    <lineage>
        <taxon>Eukaryota</taxon>
        <taxon>Viridiplantae</taxon>
        <taxon>Streptophyta</taxon>
        <taxon>Embryophyta</taxon>
        <taxon>Tracheophyta</taxon>
        <taxon>Spermatophyta</taxon>
        <taxon>Magnoliopsida</taxon>
        <taxon>eudicotyledons</taxon>
        <taxon>Gunneridae</taxon>
        <taxon>Pentapetalae</taxon>
        <taxon>rosids</taxon>
        <taxon>malvids</taxon>
        <taxon>Brassicales</taxon>
        <taxon>Brassicaceae</taxon>
        <taxon>Brassiceae</taxon>
        <taxon>Brassica</taxon>
    </lineage>
</organism>
<dbReference type="SUPFAM" id="SSF50998">
    <property type="entry name" value="Quinoprotein alcohol dehydrogenase-like"/>
    <property type="match status" value="1"/>
</dbReference>
<protein>
    <submittedName>
        <fullName evidence="6">Uncharacterized protein</fullName>
    </submittedName>
</protein>
<sequence length="164" mass="18374">DITQQGREILRSLSLRRRRCYLLRRTICTLRKLGRRASSQGSRHWNQSPLDVSWDTRKTSSMLLSPLITVRSFLRLVTVRSSCGTRLESESIRSLTKVCNTIAEHSGYLNTGCFALSPDGSLCSSGAKDGAILLWDLAEGKKLYSLEAGSIIHSLSVSPNRYWL</sequence>
<evidence type="ECO:0000256" key="1">
    <source>
        <dbReference type="ARBA" id="ARBA00007253"/>
    </source>
</evidence>
<evidence type="ECO:0000256" key="3">
    <source>
        <dbReference type="ARBA" id="ARBA00022737"/>
    </source>
</evidence>
<keyword evidence="2 5" id="KW-0853">WD repeat</keyword>
<dbReference type="InterPro" id="IPR011047">
    <property type="entry name" value="Quinoprotein_ADH-like_sf"/>
</dbReference>
<comment type="caution">
    <text evidence="6">The sequence shown here is derived from an EMBL/GenBank/DDBJ whole genome shotgun (WGS) entry which is preliminary data.</text>
</comment>
<evidence type="ECO:0000256" key="4">
    <source>
        <dbReference type="ARBA" id="ARBA00023274"/>
    </source>
</evidence>
<feature type="non-terminal residue" evidence="6">
    <location>
        <position position="1"/>
    </location>
</feature>
<dbReference type="Gene3D" id="2.130.10.10">
    <property type="entry name" value="YVTN repeat-like/Quinoprotein amine dehydrogenase"/>
    <property type="match status" value="1"/>
</dbReference>
<dbReference type="GO" id="GO:0045182">
    <property type="term" value="F:translation regulator activity"/>
    <property type="evidence" value="ECO:0007669"/>
    <property type="project" value="InterPro"/>
</dbReference>
<keyword evidence="3" id="KW-0677">Repeat</keyword>
<evidence type="ECO:0000256" key="5">
    <source>
        <dbReference type="PROSITE-ProRule" id="PRU00221"/>
    </source>
</evidence>
<dbReference type="InterPro" id="IPR019775">
    <property type="entry name" value="WD40_repeat_CS"/>
</dbReference>
<comment type="similarity">
    <text evidence="1">Belongs to the WD repeat G protein beta family. Ribosomal protein RACK1 subfamily.</text>
</comment>
<proteinExistence type="inferred from homology"/>
<keyword evidence="4" id="KW-0687">Ribonucleoprotein</keyword>
<dbReference type="PANTHER" id="PTHR19868">
    <property type="entry name" value="RECEPTOR FOR ACTIVATED PROTEIN KINASE C RACK1"/>
    <property type="match status" value="1"/>
</dbReference>
<dbReference type="Pfam" id="PF00400">
    <property type="entry name" value="WD40"/>
    <property type="match status" value="1"/>
</dbReference>
<dbReference type="GO" id="GO:0043022">
    <property type="term" value="F:ribosome binding"/>
    <property type="evidence" value="ECO:0007669"/>
    <property type="project" value="InterPro"/>
</dbReference>
<dbReference type="EMBL" id="QGKY02000094">
    <property type="protein sequence ID" value="KAF2605168.1"/>
    <property type="molecule type" value="Genomic_DNA"/>
</dbReference>
<evidence type="ECO:0000313" key="6">
    <source>
        <dbReference type="EMBL" id="KAF2605168.1"/>
    </source>
</evidence>
<dbReference type="InterPro" id="IPR001680">
    <property type="entry name" value="WD40_rpt"/>
</dbReference>